<sequence>MSLRVMIEAIKYVSADLRKLYIGVFTYLVNTRTRVRTGTLTYIPYK</sequence>
<dbReference type="Proteomes" id="UP000002028">
    <property type="component" value="Chromosome"/>
</dbReference>
<keyword evidence="2" id="KW-1185">Reference proteome</keyword>
<dbReference type="STRING" id="504472.Slin_4423"/>
<name>D2QMJ1_SPILD</name>
<evidence type="ECO:0000313" key="2">
    <source>
        <dbReference type="Proteomes" id="UP000002028"/>
    </source>
</evidence>
<reference evidence="1 2" key="1">
    <citation type="journal article" date="2010" name="Stand. Genomic Sci.">
        <title>Complete genome sequence of Spirosoma linguale type strain (1).</title>
        <authorList>
            <person name="Lail K."/>
            <person name="Sikorski J."/>
            <person name="Saunders E."/>
            <person name="Lapidus A."/>
            <person name="Glavina Del Rio T."/>
            <person name="Copeland A."/>
            <person name="Tice H."/>
            <person name="Cheng J.-F."/>
            <person name="Lucas S."/>
            <person name="Nolan M."/>
            <person name="Bruce D."/>
            <person name="Goodwin L."/>
            <person name="Pitluck S."/>
            <person name="Ivanova N."/>
            <person name="Mavromatis K."/>
            <person name="Ovchinnikova G."/>
            <person name="Pati A."/>
            <person name="Chen A."/>
            <person name="Palaniappan K."/>
            <person name="Land M."/>
            <person name="Hauser L."/>
            <person name="Chang Y.-J."/>
            <person name="Jeffries C.D."/>
            <person name="Chain P."/>
            <person name="Brettin T."/>
            <person name="Detter J.C."/>
            <person name="Schuetze A."/>
            <person name="Rohde M."/>
            <person name="Tindall B.J."/>
            <person name="Goeker M."/>
            <person name="Bristow J."/>
            <person name="Eisen J.A."/>
            <person name="Markowitz V."/>
            <person name="Hugenholtz P."/>
            <person name="Kyrpides N.C."/>
            <person name="Klenk H.-P."/>
            <person name="Chen F."/>
        </authorList>
    </citation>
    <scope>NUCLEOTIDE SEQUENCE [LARGE SCALE GENOMIC DNA]</scope>
    <source>
        <strain evidence="2">ATCC 33905 / DSM 74 / LMG 10896 / Claus 1</strain>
    </source>
</reference>
<proteinExistence type="predicted"/>
<protein>
    <submittedName>
        <fullName evidence="1">Uncharacterized protein</fullName>
    </submittedName>
</protein>
<gene>
    <name evidence="1" type="ordered locus">Slin_4423</name>
</gene>
<dbReference type="HOGENOM" id="CLU_3189173_0_0_10"/>
<organism evidence="1 2">
    <name type="scientific">Spirosoma linguale (strain ATCC 33905 / DSM 74 / LMG 10896 / Claus 1)</name>
    <dbReference type="NCBI Taxonomy" id="504472"/>
    <lineage>
        <taxon>Bacteria</taxon>
        <taxon>Pseudomonadati</taxon>
        <taxon>Bacteroidota</taxon>
        <taxon>Cytophagia</taxon>
        <taxon>Cytophagales</taxon>
        <taxon>Cytophagaceae</taxon>
        <taxon>Spirosoma</taxon>
    </lineage>
</organism>
<dbReference type="EMBL" id="CP001769">
    <property type="protein sequence ID" value="ADB40404.1"/>
    <property type="molecule type" value="Genomic_DNA"/>
</dbReference>
<evidence type="ECO:0000313" key="1">
    <source>
        <dbReference type="EMBL" id="ADB40404.1"/>
    </source>
</evidence>
<accession>D2QMJ1</accession>
<dbReference type="KEGG" id="sli:Slin_4423"/>
<dbReference type="AlphaFoldDB" id="D2QMJ1"/>